<feature type="region of interest" description="Disordered" evidence="3">
    <location>
        <begin position="344"/>
        <end position="369"/>
    </location>
</feature>
<dbReference type="InterPro" id="IPR008991">
    <property type="entry name" value="Translation_prot_SH3-like_sf"/>
</dbReference>
<evidence type="ECO:0000256" key="1">
    <source>
        <dbReference type="ARBA" id="ARBA00010618"/>
    </source>
</evidence>
<evidence type="ECO:0000313" key="5">
    <source>
        <dbReference type="Proteomes" id="UP000770015"/>
    </source>
</evidence>
<dbReference type="SUPFAM" id="SSF50104">
    <property type="entry name" value="Translation proteins SH3-like domain"/>
    <property type="match status" value="1"/>
</dbReference>
<name>A0A9P8VDT1_9PEZI</name>
<evidence type="ECO:0000313" key="4">
    <source>
        <dbReference type="EMBL" id="KAH6688567.1"/>
    </source>
</evidence>
<comment type="similarity">
    <text evidence="1">Belongs to the universal ribosomal protein uL24 family.</text>
</comment>
<dbReference type="GO" id="GO:0006412">
    <property type="term" value="P:translation"/>
    <property type="evidence" value="ECO:0007669"/>
    <property type="project" value="InterPro"/>
</dbReference>
<keyword evidence="5" id="KW-1185">Reference proteome</keyword>
<proteinExistence type="inferred from homology"/>
<feature type="coiled-coil region" evidence="2">
    <location>
        <begin position="6"/>
        <end position="40"/>
    </location>
</feature>
<feature type="compositionally biased region" description="Low complexity" evidence="3">
    <location>
        <begin position="349"/>
        <end position="362"/>
    </location>
</feature>
<dbReference type="Proteomes" id="UP000770015">
    <property type="component" value="Unassembled WGS sequence"/>
</dbReference>
<dbReference type="EMBL" id="JAGSXJ010000009">
    <property type="protein sequence ID" value="KAH6688567.1"/>
    <property type="molecule type" value="Genomic_DNA"/>
</dbReference>
<dbReference type="AlphaFoldDB" id="A0A9P8VDT1"/>
<organism evidence="4 5">
    <name type="scientific">Plectosphaerella plurivora</name>
    <dbReference type="NCBI Taxonomy" id="936078"/>
    <lineage>
        <taxon>Eukaryota</taxon>
        <taxon>Fungi</taxon>
        <taxon>Dikarya</taxon>
        <taxon>Ascomycota</taxon>
        <taxon>Pezizomycotina</taxon>
        <taxon>Sordariomycetes</taxon>
        <taxon>Hypocreomycetidae</taxon>
        <taxon>Glomerellales</taxon>
        <taxon>Plectosphaerellaceae</taxon>
        <taxon>Plectosphaerella</taxon>
    </lineage>
</organism>
<dbReference type="GO" id="GO:0003735">
    <property type="term" value="F:structural constituent of ribosome"/>
    <property type="evidence" value="ECO:0007669"/>
    <property type="project" value="InterPro"/>
</dbReference>
<accession>A0A9P8VDT1</accession>
<gene>
    <name evidence="4" type="ORF">F5X68DRAFT_275406</name>
</gene>
<protein>
    <submittedName>
        <fullName evidence="4">KOW domain-protein domain-containing protein-containing protein</fullName>
    </submittedName>
</protein>
<comment type="caution">
    <text evidence="4">The sequence shown here is derived from an EMBL/GenBank/DDBJ whole genome shotgun (WGS) entry which is preliminary data.</text>
</comment>
<evidence type="ECO:0000256" key="3">
    <source>
        <dbReference type="SAM" id="MobiDB-lite"/>
    </source>
</evidence>
<dbReference type="OrthoDB" id="359154at2759"/>
<dbReference type="InterPro" id="IPR003256">
    <property type="entry name" value="Ribosomal_uL24"/>
</dbReference>
<reference evidence="4" key="1">
    <citation type="journal article" date="2021" name="Nat. Commun.">
        <title>Genetic determinants of endophytism in the Arabidopsis root mycobiome.</title>
        <authorList>
            <person name="Mesny F."/>
            <person name="Miyauchi S."/>
            <person name="Thiergart T."/>
            <person name="Pickel B."/>
            <person name="Atanasova L."/>
            <person name="Karlsson M."/>
            <person name="Huettel B."/>
            <person name="Barry K.W."/>
            <person name="Haridas S."/>
            <person name="Chen C."/>
            <person name="Bauer D."/>
            <person name="Andreopoulos W."/>
            <person name="Pangilinan J."/>
            <person name="LaButti K."/>
            <person name="Riley R."/>
            <person name="Lipzen A."/>
            <person name="Clum A."/>
            <person name="Drula E."/>
            <person name="Henrissat B."/>
            <person name="Kohler A."/>
            <person name="Grigoriev I.V."/>
            <person name="Martin F.M."/>
            <person name="Hacquard S."/>
        </authorList>
    </citation>
    <scope>NUCLEOTIDE SEQUENCE</scope>
    <source>
        <strain evidence="4">MPI-SDFR-AT-0117</strain>
    </source>
</reference>
<dbReference type="GO" id="GO:0005840">
    <property type="term" value="C:ribosome"/>
    <property type="evidence" value="ECO:0007669"/>
    <property type="project" value="InterPro"/>
</dbReference>
<sequence>MQKIVARTAEAQRNAANRAKRKALKEFRQAQAERRRETKTALQGVVKDLRAARIRRREDWDLGPMAPLRNIDGQMSHAATEGARMTMTQALKPWEVAARCEWAGGAKMLSIRVGDRVVVTQGPFKGVIDKIKQVNFETATVQLNDSAKRLMKVPELYRELDKNIAMTSTIPTHLPISAIRLVHPLTDPETGITRDVIIQSLTNTDGARYITGTKTIVPWPEKEEPVYEDQPGDTRRAYVEAPTFVPTLLNPPMPPAVLDELRGRYSKFRTRHEQAFVNRKTMEEAERRDARRITAEMLTPIQEFNKQERDLRRARGIPELSTDMLARIGEIIARNKAQSLANAGLSEVPAAEPTATETTNAAAPPPPSS</sequence>
<keyword evidence="2" id="KW-0175">Coiled coil</keyword>
<evidence type="ECO:0000256" key="2">
    <source>
        <dbReference type="SAM" id="Coils"/>
    </source>
</evidence>
<dbReference type="PANTHER" id="PTHR12903">
    <property type="entry name" value="MITOCHONDRIAL RIBOSOMAL PROTEIN L24"/>
    <property type="match status" value="1"/>
</dbReference>
<dbReference type="Pfam" id="PF22682">
    <property type="entry name" value="Ribosomal_uL24m-like"/>
    <property type="match status" value="1"/>
</dbReference>